<keyword evidence="7" id="KW-0378">Hydrolase</keyword>
<dbReference type="Pfam" id="PF26066">
    <property type="entry name" value="MCM9_N"/>
    <property type="match status" value="1"/>
</dbReference>
<dbReference type="EC" id="3.6.4.12" evidence="3"/>
<evidence type="ECO:0000256" key="11">
    <source>
        <dbReference type="ARBA" id="ARBA00023204"/>
    </source>
</evidence>
<organism evidence="19 20">
    <name type="scientific">Phyllotreta striolata</name>
    <name type="common">Striped flea beetle</name>
    <name type="synonym">Crioceris striolata</name>
    <dbReference type="NCBI Taxonomy" id="444603"/>
    <lineage>
        <taxon>Eukaryota</taxon>
        <taxon>Metazoa</taxon>
        <taxon>Ecdysozoa</taxon>
        <taxon>Arthropoda</taxon>
        <taxon>Hexapoda</taxon>
        <taxon>Insecta</taxon>
        <taxon>Pterygota</taxon>
        <taxon>Neoptera</taxon>
        <taxon>Endopterygota</taxon>
        <taxon>Coleoptera</taxon>
        <taxon>Polyphaga</taxon>
        <taxon>Cucujiformia</taxon>
        <taxon>Chrysomeloidea</taxon>
        <taxon>Chrysomelidae</taxon>
        <taxon>Galerucinae</taxon>
        <taxon>Alticini</taxon>
        <taxon>Phyllotreta</taxon>
    </lineage>
</organism>
<dbReference type="GO" id="GO:0042555">
    <property type="term" value="C:MCM complex"/>
    <property type="evidence" value="ECO:0007669"/>
    <property type="project" value="TreeGrafter"/>
</dbReference>
<dbReference type="Gene3D" id="3.40.50.300">
    <property type="entry name" value="P-loop containing nucleotide triphosphate hydrolases"/>
    <property type="match status" value="1"/>
</dbReference>
<evidence type="ECO:0000256" key="8">
    <source>
        <dbReference type="ARBA" id="ARBA00022806"/>
    </source>
</evidence>
<dbReference type="FunFam" id="3.40.50.300:FF:000671">
    <property type="entry name" value="DNA helicase MCM9 isoform X1"/>
    <property type="match status" value="1"/>
</dbReference>
<proteinExistence type="inferred from homology"/>
<feature type="compositionally biased region" description="Polar residues" evidence="17">
    <location>
        <begin position="747"/>
        <end position="758"/>
    </location>
</feature>
<evidence type="ECO:0000256" key="12">
    <source>
        <dbReference type="ARBA" id="ARBA00023242"/>
    </source>
</evidence>
<evidence type="ECO:0000256" key="4">
    <source>
        <dbReference type="ARBA" id="ARBA00022705"/>
    </source>
</evidence>
<dbReference type="Gene3D" id="2.40.50.140">
    <property type="entry name" value="Nucleic acid-binding proteins"/>
    <property type="match status" value="1"/>
</dbReference>
<dbReference type="GO" id="GO:0006260">
    <property type="term" value="P:DNA replication"/>
    <property type="evidence" value="ECO:0007669"/>
    <property type="project" value="InterPro"/>
</dbReference>
<feature type="compositionally biased region" description="Low complexity" evidence="17">
    <location>
        <begin position="759"/>
        <end position="776"/>
    </location>
</feature>
<keyword evidence="9 16" id="KW-0067">ATP-binding</keyword>
<dbReference type="EMBL" id="OU900094">
    <property type="protein sequence ID" value="CAG9853759.1"/>
    <property type="molecule type" value="Genomic_DNA"/>
</dbReference>
<evidence type="ECO:0000256" key="5">
    <source>
        <dbReference type="ARBA" id="ARBA00022741"/>
    </source>
</evidence>
<dbReference type="AlphaFoldDB" id="A0A9N9XJ21"/>
<dbReference type="GO" id="GO:0005524">
    <property type="term" value="F:ATP binding"/>
    <property type="evidence" value="ECO:0007669"/>
    <property type="project" value="UniProtKB-KW"/>
</dbReference>
<comment type="subcellular location">
    <subcellularLocation>
        <location evidence="1">Nucleus</location>
    </subcellularLocation>
</comment>
<dbReference type="SMART" id="SM00382">
    <property type="entry name" value="AAA"/>
    <property type="match status" value="1"/>
</dbReference>
<evidence type="ECO:0000256" key="2">
    <source>
        <dbReference type="ARBA" id="ARBA00008010"/>
    </source>
</evidence>
<dbReference type="Pfam" id="PF17855">
    <property type="entry name" value="MCM_lid"/>
    <property type="match status" value="1"/>
</dbReference>
<dbReference type="GO" id="GO:0003697">
    <property type="term" value="F:single-stranded DNA binding"/>
    <property type="evidence" value="ECO:0007669"/>
    <property type="project" value="TreeGrafter"/>
</dbReference>
<dbReference type="SUPFAM" id="SSF52540">
    <property type="entry name" value="P-loop containing nucleoside triphosphate hydrolases"/>
    <property type="match status" value="1"/>
</dbReference>
<name>A0A9N9XJ21_PHYSR</name>
<dbReference type="InterPro" id="IPR027417">
    <property type="entry name" value="P-loop_NTPase"/>
</dbReference>
<dbReference type="SUPFAM" id="SSF50249">
    <property type="entry name" value="Nucleic acid-binding proteins"/>
    <property type="match status" value="1"/>
</dbReference>
<dbReference type="Pfam" id="PF00493">
    <property type="entry name" value="MCM"/>
    <property type="match status" value="1"/>
</dbReference>
<keyword evidence="8" id="KW-0347">Helicase</keyword>
<evidence type="ECO:0000256" key="9">
    <source>
        <dbReference type="ARBA" id="ARBA00022840"/>
    </source>
</evidence>
<evidence type="ECO:0000259" key="18">
    <source>
        <dbReference type="PROSITE" id="PS50051"/>
    </source>
</evidence>
<reference evidence="19" key="1">
    <citation type="submission" date="2022-01" db="EMBL/GenBank/DDBJ databases">
        <authorList>
            <person name="King R."/>
        </authorList>
    </citation>
    <scope>NUCLEOTIDE SEQUENCE</scope>
</reference>
<evidence type="ECO:0000256" key="6">
    <source>
        <dbReference type="ARBA" id="ARBA00022763"/>
    </source>
</evidence>
<dbReference type="PROSITE" id="PS00847">
    <property type="entry name" value="MCM_1"/>
    <property type="match status" value="1"/>
</dbReference>
<dbReference type="OrthoDB" id="271325at2759"/>
<evidence type="ECO:0000256" key="14">
    <source>
        <dbReference type="ARBA" id="ARBA00042301"/>
    </source>
</evidence>
<keyword evidence="5 16" id="KW-0547">Nucleotide-binding</keyword>
<dbReference type="PRINTS" id="PR01657">
    <property type="entry name" value="MCMFAMILY"/>
</dbReference>
<dbReference type="Gene3D" id="3.30.1640.10">
    <property type="entry name" value="mini-chromosome maintenance (MCM) complex, chain A, domain 1"/>
    <property type="match status" value="1"/>
</dbReference>
<dbReference type="InterPro" id="IPR031327">
    <property type="entry name" value="MCM"/>
</dbReference>
<evidence type="ECO:0000256" key="10">
    <source>
        <dbReference type="ARBA" id="ARBA00023125"/>
    </source>
</evidence>
<dbReference type="SMART" id="SM00350">
    <property type="entry name" value="MCM"/>
    <property type="match status" value="1"/>
</dbReference>
<keyword evidence="4" id="KW-0235">DNA replication</keyword>
<evidence type="ECO:0000256" key="17">
    <source>
        <dbReference type="SAM" id="MobiDB-lite"/>
    </source>
</evidence>
<evidence type="ECO:0000256" key="15">
    <source>
        <dbReference type="ARBA" id="ARBA00047995"/>
    </source>
</evidence>
<keyword evidence="6" id="KW-0227">DNA damage</keyword>
<evidence type="ECO:0000256" key="16">
    <source>
        <dbReference type="RuleBase" id="RU004070"/>
    </source>
</evidence>
<feature type="region of interest" description="Disordered" evidence="17">
    <location>
        <begin position="744"/>
        <end position="781"/>
    </location>
</feature>
<keyword evidence="20" id="KW-1185">Reference proteome</keyword>
<dbReference type="InterPro" id="IPR033762">
    <property type="entry name" value="MCM_OB"/>
</dbReference>
<sequence length="797" mass="90615">MFENYLLSHHREDLLEVLKNPDNTKHYSIDVNFLELLGRKIELGNQLLNNPEDTLEEWEDAALSAQSALLREIDEECEIKDKIHCRIHCLAHLGKQYIFPGNKEVGRFWQIQGTVTRISAPKCLEYQRKYICAKCKTPIVVGADFARKYQIEPPVRCENSNEGCNSTKFLSFGNLNSENCKDYQEIKVQELVKKLEFGSIPSTMKVTLEDDLVNSCQPGDDVTICGIVKRQWGELILGKSIEIDLVFKANHLQVASNISSFLTLTRDMENVFEEFWNNYKHNPLEGRDVILKSFCPELYGLYPTKLAMAVVLAGGCPIEITNLTEVHTRSEAHLLLIGDPGTGKSHMLRFASKLIPRSILTTGIGSTAAGLTVTALKENGEWQMDAGALVLADGGICCIDEFNSMKEHDRTTIHEAMEQQTISVAKASIVCKLNTRCSILAACNPKGNIDLMQPLSMNVALPSPLLSRFDLVYLLKDTVNEEWDEKVVDFILNDGNQCSKLTESKHWSLSHLQTYFRLIKTLKPKLTDEARSILNNYYNIQRRLTCRNKARTTVRLLESLVRLSQGHARLMCHKNVEIIDSVFAVFLVDTSMDMETSIFNLNVAAISTFPEHPKMTYYHLLETISDKLQAHDILQKEMDSLQFRGETVLQSRFFATERNQKEDQNYHNDNVVKETEINNFGGEINNVQRVEIVEEKERNELLIENENEIIDKTKLMTSNLDMLNCIKGASDDLEVDWNMEWDKNSESSKVTQSNDCEITNSTNTSTSSLPSSSNNNKHSKKFGKFWNMDDSDFDIDL</sequence>
<keyword evidence="12" id="KW-0539">Nucleus</keyword>
<comment type="catalytic activity">
    <reaction evidence="15">
        <text>ATP + H2O = ADP + phosphate + H(+)</text>
        <dbReference type="Rhea" id="RHEA:13065"/>
        <dbReference type="ChEBI" id="CHEBI:15377"/>
        <dbReference type="ChEBI" id="CHEBI:15378"/>
        <dbReference type="ChEBI" id="CHEBI:30616"/>
        <dbReference type="ChEBI" id="CHEBI:43474"/>
        <dbReference type="ChEBI" id="CHEBI:456216"/>
        <dbReference type="EC" id="3.6.4.12"/>
    </reaction>
</comment>
<gene>
    <name evidence="19" type="ORF">PHYEVI_LOCUS230</name>
</gene>
<dbReference type="GO" id="GO:0000724">
    <property type="term" value="P:double-strand break repair via homologous recombination"/>
    <property type="evidence" value="ECO:0007669"/>
    <property type="project" value="TreeGrafter"/>
</dbReference>
<dbReference type="InterPro" id="IPR058768">
    <property type="entry name" value="MCM9_N"/>
</dbReference>
<dbReference type="InterPro" id="IPR012340">
    <property type="entry name" value="NA-bd_OB-fold"/>
</dbReference>
<dbReference type="InterPro" id="IPR003593">
    <property type="entry name" value="AAA+_ATPase"/>
</dbReference>
<dbReference type="Pfam" id="PF17207">
    <property type="entry name" value="MCM_OB"/>
    <property type="match status" value="1"/>
</dbReference>
<dbReference type="PANTHER" id="PTHR11630">
    <property type="entry name" value="DNA REPLICATION LICENSING FACTOR MCM FAMILY MEMBER"/>
    <property type="match status" value="1"/>
</dbReference>
<dbReference type="InterPro" id="IPR018525">
    <property type="entry name" value="MCM_CS"/>
</dbReference>
<comment type="similarity">
    <text evidence="2 16">Belongs to the MCM family.</text>
</comment>
<evidence type="ECO:0000313" key="19">
    <source>
        <dbReference type="EMBL" id="CAG9853759.1"/>
    </source>
</evidence>
<evidence type="ECO:0000256" key="1">
    <source>
        <dbReference type="ARBA" id="ARBA00004123"/>
    </source>
</evidence>
<feature type="domain" description="MCM C-terminal AAA(+) ATPase" evidence="18">
    <location>
        <begin position="286"/>
        <end position="491"/>
    </location>
</feature>
<dbReference type="Proteomes" id="UP001153712">
    <property type="component" value="Chromosome 1"/>
</dbReference>
<dbReference type="GO" id="GO:0017116">
    <property type="term" value="F:single-stranded DNA helicase activity"/>
    <property type="evidence" value="ECO:0007669"/>
    <property type="project" value="TreeGrafter"/>
</dbReference>
<dbReference type="GO" id="GO:0016787">
    <property type="term" value="F:hydrolase activity"/>
    <property type="evidence" value="ECO:0007669"/>
    <property type="project" value="UniProtKB-KW"/>
</dbReference>
<keyword evidence="10 16" id="KW-0238">DNA-binding</keyword>
<dbReference type="PANTHER" id="PTHR11630:SF48">
    <property type="entry name" value="DNA HELICASE MCM9"/>
    <property type="match status" value="1"/>
</dbReference>
<keyword evidence="11" id="KW-0234">DNA repair</keyword>
<evidence type="ECO:0000256" key="13">
    <source>
        <dbReference type="ARBA" id="ARBA00041085"/>
    </source>
</evidence>
<dbReference type="PROSITE" id="PS50051">
    <property type="entry name" value="MCM_2"/>
    <property type="match status" value="1"/>
</dbReference>
<protein>
    <recommendedName>
        <fullName evidence="13">DNA helicase MCM9</fullName>
        <ecNumber evidence="3">3.6.4.12</ecNumber>
    </recommendedName>
    <alternativeName>
        <fullName evidence="14">Minichromosome maintenance 9</fullName>
    </alternativeName>
</protein>
<dbReference type="Gene3D" id="2.20.28.10">
    <property type="match status" value="1"/>
</dbReference>
<accession>A0A9N9XJ21</accession>
<evidence type="ECO:0000256" key="7">
    <source>
        <dbReference type="ARBA" id="ARBA00022801"/>
    </source>
</evidence>
<dbReference type="GO" id="GO:0005634">
    <property type="term" value="C:nucleus"/>
    <property type="evidence" value="ECO:0007669"/>
    <property type="project" value="UniProtKB-SubCell"/>
</dbReference>
<dbReference type="InterPro" id="IPR001208">
    <property type="entry name" value="MCM_dom"/>
</dbReference>
<evidence type="ECO:0000256" key="3">
    <source>
        <dbReference type="ARBA" id="ARBA00012551"/>
    </source>
</evidence>
<dbReference type="InterPro" id="IPR041562">
    <property type="entry name" value="MCM_lid"/>
</dbReference>
<evidence type="ECO:0000313" key="20">
    <source>
        <dbReference type="Proteomes" id="UP001153712"/>
    </source>
</evidence>